<proteinExistence type="predicted"/>
<keyword evidence="6" id="KW-1185">Reference proteome</keyword>
<dbReference type="SUPFAM" id="SSF55486">
    <property type="entry name" value="Metalloproteases ('zincins'), catalytic domain"/>
    <property type="match status" value="1"/>
</dbReference>
<evidence type="ECO:0000313" key="5">
    <source>
        <dbReference type="EMBL" id="TXN37184.1"/>
    </source>
</evidence>
<dbReference type="Proteomes" id="UP000321456">
    <property type="component" value="Unassembled WGS sequence"/>
</dbReference>
<evidence type="ECO:0000256" key="1">
    <source>
        <dbReference type="SAM" id="MobiDB-lite"/>
    </source>
</evidence>
<feature type="region of interest" description="Disordered" evidence="1">
    <location>
        <begin position="22"/>
        <end position="47"/>
    </location>
</feature>
<dbReference type="SUPFAM" id="SSF49785">
    <property type="entry name" value="Galactose-binding domain-like"/>
    <property type="match status" value="1"/>
</dbReference>
<evidence type="ECO:0000313" key="6">
    <source>
        <dbReference type="Proteomes" id="UP000321456"/>
    </source>
</evidence>
<reference evidence="5 6" key="1">
    <citation type="submission" date="2019-08" db="EMBL/GenBank/DDBJ databases">
        <title>Professor.</title>
        <authorList>
            <person name="Park J.S."/>
        </authorList>
    </citation>
    <scope>NUCLEOTIDE SEQUENCE [LARGE SCALE GENOMIC DNA]</scope>
    <source>
        <strain evidence="5 6">176CP5-101</strain>
    </source>
</reference>
<feature type="chain" id="PRO_5022839162" evidence="2">
    <location>
        <begin position="24"/>
        <end position="549"/>
    </location>
</feature>
<comment type="caution">
    <text evidence="5">The sequence shown here is derived from an EMBL/GenBank/DDBJ whole genome shotgun (WGS) entry which is preliminary data.</text>
</comment>
<dbReference type="EMBL" id="VRUR01000001">
    <property type="protein sequence ID" value="TXN37184.1"/>
    <property type="molecule type" value="Genomic_DNA"/>
</dbReference>
<evidence type="ECO:0000259" key="3">
    <source>
        <dbReference type="PROSITE" id="PS50022"/>
    </source>
</evidence>
<dbReference type="InterPro" id="IPR008979">
    <property type="entry name" value="Galactose-bd-like_sf"/>
</dbReference>
<gene>
    <name evidence="5" type="ORF">FVB32_02530</name>
</gene>
<sequence>MKPIHLFLFFLTFFFGSCSSDSAETNTPPTSSEKPMESKEPETSEDDVWNVNRSNQYALNVVFFNPTDYTVNEGLLNEVGNMMVYVQQWFELQMELNGYGKKTFGLVTNQQGKARIHLVQGRLASTSYQGHNEILNEINQYFAANPNAKQGTHTFVLGFRDSGVPFYGINKIAFANTDDFKLVPTGKSIGDFQLMNCDRLGGIMHELGHGLNLPHCAHKGSDLPKVSLMSFGNHTYQNDGSERVFLTASSSAILNVCEAFNTKDNIPYYATDVGAEFLGYTVEKDETNNSLMVQGTVTSPAVLNHIYVGHDGFPAGGGDNYDDVTFTTVLDPTGNINEYNFNLRIPYSDLFNEYKDETKNDMQLTFNVIAKNGNRQKIGGYAYTIDLTTKIPNDDVIASYIPFVLRDRSNWTISTNTTSPNPDRVATTMLDSDLSSYWHSDYPYSIADSGPHEITIDMADSMTFSGVYLFSDRAGTNYRPKNVVIQTSNDGISFTTVKEMSLSNGLTEAKINLDNSVSSQYLRILISQVYIPSGTEENLILNEIDIISE</sequence>
<dbReference type="Gene3D" id="2.60.120.260">
    <property type="entry name" value="Galactose-binding domain-like"/>
    <property type="match status" value="1"/>
</dbReference>
<evidence type="ECO:0000259" key="4">
    <source>
        <dbReference type="PROSITE" id="PS51284"/>
    </source>
</evidence>
<feature type="domain" description="F5/8 type C" evidence="3">
    <location>
        <begin position="389"/>
        <end position="549"/>
    </location>
</feature>
<dbReference type="RefSeq" id="WP_147741015.1">
    <property type="nucleotide sequence ID" value="NZ_VRUR01000001.1"/>
</dbReference>
<dbReference type="InterPro" id="IPR000421">
    <property type="entry name" value="FA58C"/>
</dbReference>
<protein>
    <submittedName>
        <fullName evidence="5">Discoidin domain-containing protein</fullName>
    </submittedName>
</protein>
<accession>A0A5C8V551</accession>
<dbReference type="Pfam" id="PF00754">
    <property type="entry name" value="F5_F8_type_C"/>
    <property type="match status" value="1"/>
</dbReference>
<organism evidence="5 6">
    <name type="scientific">Flagellimonas hymeniacidonis</name>
    <dbReference type="NCBI Taxonomy" id="2603628"/>
    <lineage>
        <taxon>Bacteria</taxon>
        <taxon>Pseudomonadati</taxon>
        <taxon>Bacteroidota</taxon>
        <taxon>Flavobacteriia</taxon>
        <taxon>Flavobacteriales</taxon>
        <taxon>Flavobacteriaceae</taxon>
        <taxon>Flagellimonas</taxon>
    </lineage>
</organism>
<feature type="signal peptide" evidence="2">
    <location>
        <begin position="1"/>
        <end position="23"/>
    </location>
</feature>
<dbReference type="PROSITE" id="PS50022">
    <property type="entry name" value="FA58C_3"/>
    <property type="match status" value="1"/>
</dbReference>
<dbReference type="PROSITE" id="PS51257">
    <property type="entry name" value="PROKAR_LIPOPROTEIN"/>
    <property type="match status" value="1"/>
</dbReference>
<feature type="domain" description="DOC" evidence="4">
    <location>
        <begin position="384"/>
        <end position="549"/>
    </location>
</feature>
<dbReference type="AlphaFoldDB" id="A0A5C8V551"/>
<dbReference type="PROSITE" id="PS51284">
    <property type="entry name" value="DOC"/>
    <property type="match status" value="1"/>
</dbReference>
<dbReference type="InterPro" id="IPR004939">
    <property type="entry name" value="APC_su10/DOC_dom"/>
</dbReference>
<evidence type="ECO:0000256" key="2">
    <source>
        <dbReference type="SAM" id="SignalP"/>
    </source>
</evidence>
<name>A0A5C8V551_9FLAO</name>
<keyword evidence="2" id="KW-0732">Signal</keyword>